<feature type="domain" description="HTH arsR-type" evidence="4">
    <location>
        <begin position="4"/>
        <end position="98"/>
    </location>
</feature>
<dbReference type="PRINTS" id="PR00778">
    <property type="entry name" value="HTHARSR"/>
</dbReference>
<dbReference type="PROSITE" id="PS51077">
    <property type="entry name" value="HTH_ICLR"/>
    <property type="match status" value="1"/>
</dbReference>
<evidence type="ECO:0000256" key="2">
    <source>
        <dbReference type="ARBA" id="ARBA00023125"/>
    </source>
</evidence>
<dbReference type="GO" id="GO:0003700">
    <property type="term" value="F:DNA-binding transcription factor activity"/>
    <property type="evidence" value="ECO:0007669"/>
    <property type="project" value="InterPro"/>
</dbReference>
<dbReference type="RefSeq" id="WP_113961299.1">
    <property type="nucleotide sequence ID" value="NZ_QNRR01000012.1"/>
</dbReference>
<dbReference type="CDD" id="cd00090">
    <property type="entry name" value="HTH_ARSR"/>
    <property type="match status" value="1"/>
</dbReference>
<evidence type="ECO:0000256" key="3">
    <source>
        <dbReference type="ARBA" id="ARBA00023163"/>
    </source>
</evidence>
<dbReference type="Pfam" id="PF01022">
    <property type="entry name" value="HTH_5"/>
    <property type="match status" value="1"/>
</dbReference>
<organism evidence="6 7">
    <name type="scientific">Roseimicrobium gellanilyticum</name>
    <dbReference type="NCBI Taxonomy" id="748857"/>
    <lineage>
        <taxon>Bacteria</taxon>
        <taxon>Pseudomonadati</taxon>
        <taxon>Verrucomicrobiota</taxon>
        <taxon>Verrucomicrobiia</taxon>
        <taxon>Verrucomicrobiales</taxon>
        <taxon>Verrucomicrobiaceae</taxon>
        <taxon>Roseimicrobium</taxon>
    </lineage>
</organism>
<dbReference type="EMBL" id="QNRR01000012">
    <property type="protein sequence ID" value="RBP38192.1"/>
    <property type="molecule type" value="Genomic_DNA"/>
</dbReference>
<gene>
    <name evidence="6" type="ORF">DES53_112190</name>
</gene>
<protein>
    <submittedName>
        <fullName evidence="6">ArsR family transcriptional regulator</fullName>
    </submittedName>
</protein>
<evidence type="ECO:0000313" key="6">
    <source>
        <dbReference type="EMBL" id="RBP38192.1"/>
    </source>
</evidence>
<accession>A0A366H7Q0</accession>
<reference evidence="6 7" key="1">
    <citation type="submission" date="2018-06" db="EMBL/GenBank/DDBJ databases">
        <title>Genomic Encyclopedia of Type Strains, Phase IV (KMG-IV): sequencing the most valuable type-strain genomes for metagenomic binning, comparative biology and taxonomic classification.</title>
        <authorList>
            <person name="Goeker M."/>
        </authorList>
    </citation>
    <scope>NUCLEOTIDE SEQUENCE [LARGE SCALE GENOMIC DNA]</scope>
    <source>
        <strain evidence="6 7">DSM 25532</strain>
    </source>
</reference>
<dbReference type="InterPro" id="IPR001845">
    <property type="entry name" value="HTH_ArsR_DNA-bd_dom"/>
</dbReference>
<dbReference type="InterPro" id="IPR036390">
    <property type="entry name" value="WH_DNA-bd_sf"/>
</dbReference>
<evidence type="ECO:0000259" key="4">
    <source>
        <dbReference type="PROSITE" id="PS50987"/>
    </source>
</evidence>
<dbReference type="InterPro" id="IPR011991">
    <property type="entry name" value="ArsR-like_HTH"/>
</dbReference>
<dbReference type="InterPro" id="IPR005471">
    <property type="entry name" value="Tscrpt_reg_IclR_N"/>
</dbReference>
<dbReference type="InterPro" id="IPR051011">
    <property type="entry name" value="Metal_resp_trans_reg"/>
</dbReference>
<keyword evidence="7" id="KW-1185">Reference proteome</keyword>
<keyword evidence="3" id="KW-0804">Transcription</keyword>
<dbReference type="OrthoDB" id="194599at2"/>
<dbReference type="AlphaFoldDB" id="A0A366H7Q0"/>
<dbReference type="GO" id="GO:0003677">
    <property type="term" value="F:DNA binding"/>
    <property type="evidence" value="ECO:0007669"/>
    <property type="project" value="UniProtKB-KW"/>
</dbReference>
<dbReference type="PROSITE" id="PS50987">
    <property type="entry name" value="HTH_ARSR_2"/>
    <property type="match status" value="1"/>
</dbReference>
<proteinExistence type="predicted"/>
<name>A0A366H7Q0_9BACT</name>
<feature type="domain" description="HTH iclR-type" evidence="5">
    <location>
        <begin position="6"/>
        <end position="80"/>
    </location>
</feature>
<dbReference type="InterPro" id="IPR036388">
    <property type="entry name" value="WH-like_DNA-bd_sf"/>
</dbReference>
<keyword evidence="2" id="KW-0238">DNA-binding</keyword>
<dbReference type="SMART" id="SM00418">
    <property type="entry name" value="HTH_ARSR"/>
    <property type="match status" value="1"/>
</dbReference>
<evidence type="ECO:0000313" key="7">
    <source>
        <dbReference type="Proteomes" id="UP000253426"/>
    </source>
</evidence>
<evidence type="ECO:0000256" key="1">
    <source>
        <dbReference type="ARBA" id="ARBA00023015"/>
    </source>
</evidence>
<dbReference type="NCBIfam" id="NF033788">
    <property type="entry name" value="HTH_metalloreg"/>
    <property type="match status" value="1"/>
</dbReference>
<dbReference type="SUPFAM" id="SSF46785">
    <property type="entry name" value="Winged helix' DNA-binding domain"/>
    <property type="match status" value="1"/>
</dbReference>
<dbReference type="Proteomes" id="UP000253426">
    <property type="component" value="Unassembled WGS sequence"/>
</dbReference>
<dbReference type="Gene3D" id="1.10.10.10">
    <property type="entry name" value="Winged helix-like DNA-binding domain superfamily/Winged helix DNA-binding domain"/>
    <property type="match status" value="1"/>
</dbReference>
<comment type="caution">
    <text evidence="6">The sequence shown here is derived from an EMBL/GenBank/DDBJ whole genome shotgun (WGS) entry which is preliminary data.</text>
</comment>
<dbReference type="PANTHER" id="PTHR43132:SF9">
    <property type="entry name" value="ARSR FAMILY TRANSCRIPTIONAL REGULATORY PROTEIN"/>
    <property type="match status" value="1"/>
</dbReference>
<keyword evidence="1" id="KW-0805">Transcription regulation</keyword>
<evidence type="ECO:0000259" key="5">
    <source>
        <dbReference type="PROSITE" id="PS51077"/>
    </source>
</evidence>
<sequence length="107" mass="11737">MAKQNRAALEKIAASFRALSEPTRLAILQELKRGPMTVNEIVEALGLSQANVSKQLSVLREAGFLKREQQGTSARYSIGDPMVMKLCNLVCDGLNKRALAAVEMYTI</sequence>
<dbReference type="PANTHER" id="PTHR43132">
    <property type="entry name" value="ARSENICAL RESISTANCE OPERON REPRESSOR ARSR-RELATED"/>
    <property type="match status" value="1"/>
</dbReference>